<reference evidence="1 2" key="1">
    <citation type="journal article" date="2015" name="Genome Announc.">
        <title>Genome Sequences of Two Pandoraea pnomenusa Isolates Recovered 11 Months Apart from a Cystic Fibrosis Patient.</title>
        <authorList>
            <person name="Ee R."/>
            <person name="Ambrose M."/>
            <person name="Lazenby J."/>
            <person name="Williams P."/>
            <person name="Chan K.G."/>
            <person name="Roddam L."/>
        </authorList>
    </citation>
    <scope>NUCLEOTIDE SEQUENCE [LARGE SCALE GENOMIC DNA]</scope>
    <source>
        <strain evidence="1 2">6399</strain>
    </source>
</reference>
<evidence type="ECO:0000313" key="1">
    <source>
        <dbReference type="EMBL" id="QHF15288.1"/>
    </source>
</evidence>
<evidence type="ECO:0000313" key="2">
    <source>
        <dbReference type="Proteomes" id="UP000035080"/>
    </source>
</evidence>
<dbReference type="RefSeq" id="WP_039372973.1">
    <property type="nucleotide sequence ID" value="NZ_CP047385.1"/>
</dbReference>
<organism evidence="1 2">
    <name type="scientific">Pandoraea fibrosis</name>
    <dbReference type="NCBI Taxonomy" id="1891094"/>
    <lineage>
        <taxon>Bacteria</taxon>
        <taxon>Pseudomonadati</taxon>
        <taxon>Pseudomonadota</taxon>
        <taxon>Betaproteobacteria</taxon>
        <taxon>Burkholderiales</taxon>
        <taxon>Burkholderiaceae</taxon>
        <taxon>Pandoraea</taxon>
    </lineage>
</organism>
<dbReference type="EMBL" id="CP047385">
    <property type="protein sequence ID" value="QHF15288.1"/>
    <property type="molecule type" value="Genomic_DNA"/>
</dbReference>
<protein>
    <submittedName>
        <fullName evidence="1">Glycosyltransferase</fullName>
    </submittedName>
</protein>
<dbReference type="Proteomes" id="UP000035080">
    <property type="component" value="Chromosome"/>
</dbReference>
<dbReference type="InterPro" id="IPR029044">
    <property type="entry name" value="Nucleotide-diphossugar_trans"/>
</dbReference>
<gene>
    <name evidence="1" type="ORF">PI93_023545</name>
</gene>
<keyword evidence="2" id="KW-1185">Reference proteome</keyword>
<name>A0ABX6HXT2_9BURK</name>
<accession>A0ABX6HXT2</accession>
<dbReference type="SUPFAM" id="SSF53448">
    <property type="entry name" value="Nucleotide-diphospho-sugar transferases"/>
    <property type="match status" value="1"/>
</dbReference>
<dbReference type="Gene3D" id="3.90.550.10">
    <property type="entry name" value="Spore Coat Polysaccharide Biosynthesis Protein SpsA, Chain A"/>
    <property type="match status" value="1"/>
</dbReference>
<sequence>MTVTIFTIVARNYYGLAQVLRKSVMRYHDNVEFLVFIADGITEPERDQFGPDAIDAAALMGEYVSQDKLAELAFKYNLTEYCTAIKPFCFQHLFDTTDCREAIYLDPDIFVFGPMTPIFEKLASADIVLTPHILFPSSREGKGKDSNILSAGIFNLGFAGLRRSNSGIAFVKWWGQRLLDQCFADGHSALFTDQKWVDFVPALFPAEDIAVIRHCGTNLAPWNFHERRVSKSEGDQFWVERRVDPSDLFATETGREPEPVVFVHFSGFDYKRLCSGEVTQYNIDGLTFYQDLQPLIDRYMTAIQTDRETVLKFLSMTYRYAKFKDGSPIIAFHRRLLRSAVDAGMHFEDPFAVGVGTFHQRLVDNNLVLEDGAEGAQLDKSTKNNMAGIDRKLAMVNRVMRGVKRVIGFRRYLLLLRLMRPYSRAEAQLHLIDSNQNKL</sequence>
<proteinExistence type="predicted"/>